<keyword evidence="5" id="KW-1185">Reference proteome</keyword>
<name>A0ABP7VJB6_9BACI</name>
<evidence type="ECO:0000313" key="4">
    <source>
        <dbReference type="EMBL" id="GAA4067571.1"/>
    </source>
</evidence>
<dbReference type="EMBL" id="BAABDL010000066">
    <property type="protein sequence ID" value="GAA4067571.1"/>
    <property type="molecule type" value="Genomic_DNA"/>
</dbReference>
<dbReference type="PROSITE" id="PS51900">
    <property type="entry name" value="CB"/>
    <property type="match status" value="1"/>
</dbReference>
<dbReference type="SUPFAM" id="SSF56349">
    <property type="entry name" value="DNA breaking-rejoining enzymes"/>
    <property type="match status" value="1"/>
</dbReference>
<reference evidence="5" key="1">
    <citation type="journal article" date="2019" name="Int. J. Syst. Evol. Microbiol.">
        <title>The Global Catalogue of Microorganisms (GCM) 10K type strain sequencing project: providing services to taxonomists for standard genome sequencing and annotation.</title>
        <authorList>
            <consortium name="The Broad Institute Genomics Platform"/>
            <consortium name="The Broad Institute Genome Sequencing Center for Infectious Disease"/>
            <person name="Wu L."/>
            <person name="Ma J."/>
        </authorList>
    </citation>
    <scope>NUCLEOTIDE SEQUENCE [LARGE SCALE GENOMIC DNA]</scope>
    <source>
        <strain evidence="5">JCM 17250</strain>
    </source>
</reference>
<gene>
    <name evidence="4" type="ORF">GCM10022410_12070</name>
</gene>
<organism evidence="4 5">
    <name type="scientific">Amphibacillus indicireducens</name>
    <dbReference type="NCBI Taxonomy" id="1076330"/>
    <lineage>
        <taxon>Bacteria</taxon>
        <taxon>Bacillati</taxon>
        <taxon>Bacillota</taxon>
        <taxon>Bacilli</taxon>
        <taxon>Bacillales</taxon>
        <taxon>Bacillaceae</taxon>
        <taxon>Amphibacillus</taxon>
    </lineage>
</organism>
<evidence type="ECO:0000256" key="2">
    <source>
        <dbReference type="PROSITE-ProRule" id="PRU01248"/>
    </source>
</evidence>
<dbReference type="RefSeq" id="WP_344911339.1">
    <property type="nucleotide sequence ID" value="NZ_BAABDL010000066.1"/>
</dbReference>
<dbReference type="Proteomes" id="UP001501734">
    <property type="component" value="Unassembled WGS sequence"/>
</dbReference>
<keyword evidence="1 2" id="KW-0238">DNA-binding</keyword>
<evidence type="ECO:0000313" key="5">
    <source>
        <dbReference type="Proteomes" id="UP001501734"/>
    </source>
</evidence>
<dbReference type="Pfam" id="PF13495">
    <property type="entry name" value="Phage_int_SAM_4"/>
    <property type="match status" value="1"/>
</dbReference>
<feature type="domain" description="Core-binding (CB)" evidence="3">
    <location>
        <begin position="1"/>
        <end position="78"/>
    </location>
</feature>
<protein>
    <recommendedName>
        <fullName evidence="3">Core-binding (CB) domain-containing protein</fullName>
    </recommendedName>
</protein>
<dbReference type="Gene3D" id="1.10.150.130">
    <property type="match status" value="1"/>
</dbReference>
<accession>A0ABP7VJB6</accession>
<dbReference type="InterPro" id="IPR011010">
    <property type="entry name" value="DNA_brk_join_enz"/>
</dbReference>
<sequence length="78" mass="9507">MERYDEKIELYFDLKDSPESTREAYRRRMKTFLAYMQKHNRPIDDIDEEDIQQFILHLKKERSLSAGTINPRLFTARP</sequence>
<proteinExistence type="predicted"/>
<dbReference type="InterPro" id="IPR044068">
    <property type="entry name" value="CB"/>
</dbReference>
<evidence type="ECO:0000259" key="3">
    <source>
        <dbReference type="PROSITE" id="PS51900"/>
    </source>
</evidence>
<evidence type="ECO:0000256" key="1">
    <source>
        <dbReference type="ARBA" id="ARBA00023125"/>
    </source>
</evidence>
<dbReference type="InterPro" id="IPR010998">
    <property type="entry name" value="Integrase_recombinase_N"/>
</dbReference>
<comment type="caution">
    <text evidence="4">The sequence shown here is derived from an EMBL/GenBank/DDBJ whole genome shotgun (WGS) entry which is preliminary data.</text>
</comment>
<dbReference type="InterPro" id="IPR004107">
    <property type="entry name" value="Integrase_SAM-like_N"/>
</dbReference>